<accession>A0A1W2GFQ7</accession>
<dbReference type="EMBL" id="FWYF01000002">
    <property type="protein sequence ID" value="SMD35477.1"/>
    <property type="molecule type" value="Genomic_DNA"/>
</dbReference>
<gene>
    <name evidence="1" type="ORF">SAMN04488029_2537</name>
</gene>
<reference evidence="1 2" key="1">
    <citation type="submission" date="2017-04" db="EMBL/GenBank/DDBJ databases">
        <authorList>
            <person name="Afonso C.L."/>
            <person name="Miller P.J."/>
            <person name="Scott M.A."/>
            <person name="Spackman E."/>
            <person name="Goraichik I."/>
            <person name="Dimitrov K.M."/>
            <person name="Suarez D.L."/>
            <person name="Swayne D.E."/>
        </authorList>
    </citation>
    <scope>NUCLEOTIDE SEQUENCE [LARGE SCALE GENOMIC DNA]</scope>
    <source>
        <strain evidence="1 2">DSM 26133</strain>
    </source>
</reference>
<evidence type="ECO:0000313" key="1">
    <source>
        <dbReference type="EMBL" id="SMD35477.1"/>
    </source>
</evidence>
<dbReference type="STRING" id="692418.SAMN04488029_2537"/>
<protein>
    <recommendedName>
        <fullName evidence="3">Outer membrane protein beta-barrel domain-containing protein</fullName>
    </recommendedName>
</protein>
<evidence type="ECO:0000313" key="2">
    <source>
        <dbReference type="Proteomes" id="UP000192472"/>
    </source>
</evidence>
<sequence>MKQMYLTRAVWFFMLLILGWGQTQAQQYDRSAGIRLGGSSGLTFKKFIIDEQAVELIVSNRKNGIQLTILHLLHQPMHVSFNENFFFYYGVGGHVGSEKHSGIEKELSNFDPNDFNYVDKNYLTLGIDGMIGIEYRMLSVPITLSMDLKPYLNYVGFRKVKADFWDASIAIKYVF</sequence>
<organism evidence="1 2">
    <name type="scientific">Reichenbachiella faecimaris</name>
    <dbReference type="NCBI Taxonomy" id="692418"/>
    <lineage>
        <taxon>Bacteria</taxon>
        <taxon>Pseudomonadati</taxon>
        <taxon>Bacteroidota</taxon>
        <taxon>Cytophagia</taxon>
        <taxon>Cytophagales</taxon>
        <taxon>Reichenbachiellaceae</taxon>
        <taxon>Reichenbachiella</taxon>
    </lineage>
</organism>
<proteinExistence type="predicted"/>
<dbReference type="AlphaFoldDB" id="A0A1W2GFQ7"/>
<dbReference type="Proteomes" id="UP000192472">
    <property type="component" value="Unassembled WGS sequence"/>
</dbReference>
<keyword evidence="2" id="KW-1185">Reference proteome</keyword>
<name>A0A1W2GFQ7_REIFA</name>
<evidence type="ECO:0008006" key="3">
    <source>
        <dbReference type="Google" id="ProtNLM"/>
    </source>
</evidence>